<gene>
    <name evidence="4" type="primary">ftsL</name>
    <name evidence="4" type="ORF">CPELA_07300</name>
</gene>
<dbReference type="EMBL" id="CP035299">
    <property type="protein sequence ID" value="QAU52721.1"/>
    <property type="molecule type" value="Genomic_DNA"/>
</dbReference>
<evidence type="ECO:0000256" key="2">
    <source>
        <dbReference type="SAM" id="MobiDB-lite"/>
    </source>
</evidence>
<feature type="region of interest" description="Disordered" evidence="2">
    <location>
        <begin position="154"/>
        <end position="178"/>
    </location>
</feature>
<evidence type="ECO:0000256" key="1">
    <source>
        <dbReference type="SAM" id="Coils"/>
    </source>
</evidence>
<name>A0A410W9U1_9CORY</name>
<keyword evidence="4" id="KW-0131">Cell cycle</keyword>
<dbReference type="Pfam" id="PF04977">
    <property type="entry name" value="DivIC"/>
    <property type="match status" value="1"/>
</dbReference>
<keyword evidence="3" id="KW-1133">Transmembrane helix</keyword>
<feature type="coiled-coil region" evidence="1">
    <location>
        <begin position="60"/>
        <end position="94"/>
    </location>
</feature>
<evidence type="ECO:0000256" key="3">
    <source>
        <dbReference type="SAM" id="Phobius"/>
    </source>
</evidence>
<evidence type="ECO:0000313" key="4">
    <source>
        <dbReference type="EMBL" id="QAU52721.1"/>
    </source>
</evidence>
<keyword evidence="4" id="KW-0132">Cell division</keyword>
<dbReference type="InterPro" id="IPR007060">
    <property type="entry name" value="FtsL/DivIC"/>
</dbReference>
<evidence type="ECO:0000313" key="5">
    <source>
        <dbReference type="Proteomes" id="UP000288929"/>
    </source>
</evidence>
<protein>
    <submittedName>
        <fullName evidence="4">Cell division protein FtsL</fullName>
    </submittedName>
</protein>
<organism evidence="4 5">
    <name type="scientific">Corynebacterium pelargi</name>
    <dbReference type="NCBI Taxonomy" id="1471400"/>
    <lineage>
        <taxon>Bacteria</taxon>
        <taxon>Bacillati</taxon>
        <taxon>Actinomycetota</taxon>
        <taxon>Actinomycetes</taxon>
        <taxon>Mycobacteriales</taxon>
        <taxon>Corynebacteriaceae</taxon>
        <taxon>Corynebacterium</taxon>
    </lineage>
</organism>
<reference evidence="4 5" key="1">
    <citation type="submission" date="2019-01" db="EMBL/GenBank/DDBJ databases">
        <authorList>
            <person name="Ruckert C."/>
            <person name="Busche T."/>
            <person name="Kalinowski J."/>
        </authorList>
    </citation>
    <scope>NUCLEOTIDE SEQUENCE [LARGE SCALE GENOMIC DNA]</scope>
    <source>
        <strain evidence="4 5">136/3</strain>
    </source>
</reference>
<dbReference type="GO" id="GO:0051301">
    <property type="term" value="P:cell division"/>
    <property type="evidence" value="ECO:0007669"/>
    <property type="project" value="UniProtKB-KW"/>
</dbReference>
<dbReference type="Proteomes" id="UP000288929">
    <property type="component" value="Chromosome"/>
</dbReference>
<proteinExistence type="predicted"/>
<keyword evidence="3" id="KW-0812">Transmembrane</keyword>
<dbReference type="OrthoDB" id="5187715at2"/>
<keyword evidence="3" id="KW-0472">Membrane</keyword>
<feature type="transmembrane region" description="Helical" evidence="3">
    <location>
        <begin position="32"/>
        <end position="54"/>
    </location>
</feature>
<dbReference type="KEGG" id="cpeg:CPELA_07300"/>
<keyword evidence="1" id="KW-0175">Coiled coil</keyword>
<keyword evidence="5" id="KW-1185">Reference proteome</keyword>
<sequence>MKILMKIKSKRAVPVANRSEPEKRRLRLQAPFSLSGLRALVLLGVLVFVSFMIYTPLNTYLQQKAEMKRVEASIASKEQEKQRLIEEIDRYQDEAYVREQAKLRLGLVEQGETAFRLVDPALEDTNSSSAEDDASLDREKPWYKVLWKALATPPVEDAPEEDPEMHLPIAPAPEEATP</sequence>
<dbReference type="AlphaFoldDB" id="A0A410W9U1"/>
<accession>A0A410W9U1</accession>